<proteinExistence type="inferred from homology"/>
<dbReference type="SUPFAM" id="SSF57829">
    <property type="entry name" value="Zn-binding ribosomal proteins"/>
    <property type="match status" value="1"/>
</dbReference>
<name>A0A191T6N0_9VIRI</name>
<feature type="region of interest" description="Disordered" evidence="6">
    <location>
        <begin position="1"/>
        <end position="34"/>
    </location>
</feature>
<keyword evidence="7" id="KW-0150">Chloroplast</keyword>
<keyword evidence="2 5" id="KW-0689">Ribosomal protein</keyword>
<dbReference type="GO" id="GO:0006412">
    <property type="term" value="P:translation"/>
    <property type="evidence" value="ECO:0007669"/>
    <property type="project" value="UniProtKB-UniRule"/>
</dbReference>
<evidence type="ECO:0000256" key="3">
    <source>
        <dbReference type="ARBA" id="ARBA00023274"/>
    </source>
</evidence>
<dbReference type="AlphaFoldDB" id="A0A191T6N0"/>
<keyword evidence="7" id="KW-0934">Plastid</keyword>
<feature type="region of interest" description="Disordered" evidence="6">
    <location>
        <begin position="60"/>
        <end position="87"/>
    </location>
</feature>
<dbReference type="GO" id="GO:0003735">
    <property type="term" value="F:structural constituent of ribosome"/>
    <property type="evidence" value="ECO:0007669"/>
    <property type="project" value="InterPro"/>
</dbReference>
<dbReference type="PANTHER" id="PTHR36083:SF1">
    <property type="entry name" value="LARGE RIBOSOMAL SUBUNIT PROTEIN BL32C"/>
    <property type="match status" value="1"/>
</dbReference>
<geneLocation type="chloroplast" evidence="7"/>
<gene>
    <name evidence="5 7" type="primary">rpl32</name>
</gene>
<dbReference type="HAMAP" id="MF_00340">
    <property type="entry name" value="Ribosomal_bL32"/>
    <property type="match status" value="1"/>
</dbReference>
<evidence type="ECO:0000256" key="6">
    <source>
        <dbReference type="SAM" id="MobiDB-lite"/>
    </source>
</evidence>
<evidence type="ECO:0000256" key="5">
    <source>
        <dbReference type="HAMAP-Rule" id="MF_00340"/>
    </source>
</evidence>
<reference evidence="7" key="1">
    <citation type="journal article" date="2016" name="Front. Plant Sci.">
        <title>Comparative Chloroplast Genome Analyses of Streptophyte Green Algae Uncover Major Structural Alterations in the Klebsormidiophyceae, Coleochaetophyceae and Zygnematophyceae.</title>
        <authorList>
            <person name="Lemieux C."/>
            <person name="Otis C."/>
            <person name="Turmel M."/>
        </authorList>
    </citation>
    <scope>NUCLEOTIDE SEQUENCE</scope>
</reference>
<protein>
    <recommendedName>
        <fullName evidence="4 5">Large ribosomal subunit protein bL32c</fullName>
    </recommendedName>
</protein>
<evidence type="ECO:0000256" key="1">
    <source>
        <dbReference type="ARBA" id="ARBA00008560"/>
    </source>
</evidence>
<organism evidence="7">
    <name type="scientific">Klebsormidium sp. SAG 51.86</name>
    <dbReference type="NCBI Taxonomy" id="1856625"/>
    <lineage>
        <taxon>Eukaryota</taxon>
        <taxon>Viridiplantae</taxon>
        <taxon>Streptophyta</taxon>
        <taxon>Klebsormidiophyceae</taxon>
        <taxon>Klebsormidiales</taxon>
        <taxon>Klebsormidiaceae</taxon>
        <taxon>Klebsormidium</taxon>
    </lineage>
</organism>
<comment type="similarity">
    <text evidence="1 5">Belongs to the bacterial ribosomal protein bL32 family.</text>
</comment>
<feature type="compositionally biased region" description="Polar residues" evidence="6">
    <location>
        <begin position="1"/>
        <end position="10"/>
    </location>
</feature>
<dbReference type="GO" id="GO:0015934">
    <property type="term" value="C:large ribosomal subunit"/>
    <property type="evidence" value="ECO:0007669"/>
    <property type="project" value="InterPro"/>
</dbReference>
<feature type="compositionally biased region" description="Basic and acidic residues" evidence="6">
    <location>
        <begin position="60"/>
        <end position="69"/>
    </location>
</feature>
<keyword evidence="3 5" id="KW-0687">Ribonucleoprotein</keyword>
<dbReference type="Pfam" id="PF01783">
    <property type="entry name" value="Ribosomal_L32p"/>
    <property type="match status" value="1"/>
</dbReference>
<dbReference type="InterPro" id="IPR002677">
    <property type="entry name" value="Ribosomal_bL32"/>
</dbReference>
<sequence length="87" mass="9939">MHPSPITTKSILMAVPKKRASKTKKRTRKSAWNQKAIQEARHSFSLSKAVLTRRTHFVYRKDQNPKDPPKGFGNREGILINKNSPAE</sequence>
<evidence type="ECO:0000256" key="2">
    <source>
        <dbReference type="ARBA" id="ARBA00022980"/>
    </source>
</evidence>
<comment type="subcellular location">
    <subcellularLocation>
        <location evidence="5">Plastid</location>
        <location evidence="5">Chloroplast</location>
    </subcellularLocation>
</comment>
<dbReference type="GO" id="GO:0009507">
    <property type="term" value="C:chloroplast"/>
    <property type="evidence" value="ECO:0007669"/>
    <property type="project" value="UniProtKB-SubCell"/>
</dbReference>
<feature type="compositionally biased region" description="Basic residues" evidence="6">
    <location>
        <begin position="16"/>
        <end position="29"/>
    </location>
</feature>
<dbReference type="InterPro" id="IPR011332">
    <property type="entry name" value="Ribosomal_zn-bd"/>
</dbReference>
<dbReference type="InterPro" id="IPR044958">
    <property type="entry name" value="Ribosomal_bL32_plant/cyanobact"/>
</dbReference>
<dbReference type="EMBL" id="KU646497">
    <property type="protein sequence ID" value="ANI26054.1"/>
    <property type="molecule type" value="Genomic_DNA"/>
</dbReference>
<evidence type="ECO:0000313" key="7">
    <source>
        <dbReference type="EMBL" id="ANI26054.1"/>
    </source>
</evidence>
<accession>A0A191T6N0</accession>
<evidence type="ECO:0000256" key="4">
    <source>
        <dbReference type="ARBA" id="ARBA00035280"/>
    </source>
</evidence>
<dbReference type="PANTHER" id="PTHR36083">
    <property type="entry name" value="50S RIBOSOMAL PROTEIN L32, CHLOROPLASTIC"/>
    <property type="match status" value="1"/>
</dbReference>